<organism evidence="1">
    <name type="scientific">Palmaria palmata</name>
    <name type="common">Dulse</name>
    <name type="synonym">Rhodymenia palmata</name>
    <dbReference type="NCBI Taxonomy" id="2822"/>
    <lineage>
        <taxon>Eukaryota</taxon>
        <taxon>Rhodophyta</taxon>
        <taxon>Florideophyceae</taxon>
        <taxon>Nemaliophycidae</taxon>
        <taxon>Palmariales</taxon>
        <taxon>Palmariaceae</taxon>
        <taxon>Palmaria</taxon>
    </lineage>
</organism>
<reference evidence="1" key="1">
    <citation type="submission" date="2018-12" db="EMBL/GenBank/DDBJ databases">
        <title>Scalable biosynthesis of the seaweed neurochemical kainic acid.</title>
        <authorList>
            <person name="Chekan J.R."/>
            <person name="McKinnie S.M.K."/>
            <person name="Moore M.L."/>
            <person name="Poplawski S.G."/>
            <person name="Michael T.P."/>
            <person name="Moore B.S."/>
        </authorList>
    </citation>
    <scope>NUCLEOTIDE SEQUENCE</scope>
</reference>
<dbReference type="EMBL" id="MK312631">
    <property type="protein sequence ID" value="QCC62384.1"/>
    <property type="molecule type" value="Genomic_DNA"/>
</dbReference>
<name>A0A4D6ICC9_PALPL</name>
<accession>A0A4D6ICC9</accession>
<dbReference type="SMR" id="A0A4D6ICC9"/>
<dbReference type="SUPFAM" id="SSF48576">
    <property type="entry name" value="Terpenoid synthases"/>
    <property type="match status" value="1"/>
</dbReference>
<proteinExistence type="predicted"/>
<dbReference type="InterPro" id="IPR008949">
    <property type="entry name" value="Isoprenoid_synthase_dom_sf"/>
</dbReference>
<dbReference type="AlphaFoldDB" id="A0A4D6ICC9"/>
<sequence>MLPPAFLPPAVHSLFRGGLLQRPEHVGPTPTATPSAASIRAHRAPTTLVMVAHGRRRLERPTAALPTGARRTGLTLTDPADLHSMVAHLKKENFDKGNCNYPIKTVCDGELIDVQFAFPFEPKLSPHYAALYNSRDDRSQLYAVPPSTTDMKKYNRINCEKMGALLAPNSAYGDTEIVSLFYSMMYYLNDQTAHFKLPEEEIQYELVDELNDNVLQYLSIFLGVFKPRDAADLERIWDFLEFYQPYFHKVDGRIELDAKYSGQTPPQVALVSKIAGYAADRFGASKNITQIIYEVIRYVKGIKEEIKIRCDKGFSLTLSEYDAFRDNVTSSPMAHSVTDLTHDAFSYEAYTNPVFNELENLTSQVITYVNDVCTCDRERLDDDPFNSVFILKNRDGLNFAEACDRVVGEVVKKTARFLETKERLLAEAADEDGRAAMAQMIKTREDSIIGYMLHEVCCVTDGYARDHKPLMKDYLEKTMFGEVASGAM</sequence>
<gene>
    <name evidence="1" type="primary">kabA</name>
</gene>
<evidence type="ECO:0000313" key="1">
    <source>
        <dbReference type="EMBL" id="QCC62384.1"/>
    </source>
</evidence>
<dbReference type="Pfam" id="PF19086">
    <property type="entry name" value="Terpene_syn_C_2"/>
    <property type="match status" value="1"/>
</dbReference>
<protein>
    <submittedName>
        <fullName evidence="1">KabA</fullName>
    </submittedName>
</protein>
<dbReference type="Gene3D" id="1.10.600.10">
    <property type="entry name" value="Farnesyl Diphosphate Synthase"/>
    <property type="match status" value="1"/>
</dbReference>